<dbReference type="AlphaFoldDB" id="A0A378I2J6"/>
<feature type="chain" id="PRO_5016854903" description="Lipoprotein" evidence="1">
    <location>
        <begin position="22"/>
        <end position="78"/>
    </location>
</feature>
<dbReference type="Proteomes" id="UP000254968">
    <property type="component" value="Unassembled WGS sequence"/>
</dbReference>
<evidence type="ECO:0000313" key="2">
    <source>
        <dbReference type="EMBL" id="STX29417.1"/>
    </source>
</evidence>
<accession>A0A378I2J6</accession>
<dbReference type="RefSeq" id="WP_165482033.1">
    <property type="nucleotide sequence ID" value="NZ_CAAAHO010000002.1"/>
</dbReference>
<evidence type="ECO:0000313" key="3">
    <source>
        <dbReference type="Proteomes" id="UP000254968"/>
    </source>
</evidence>
<name>A0A378I2J6_9GAMM</name>
<gene>
    <name evidence="2" type="ORF">NCTC13315_01960</name>
</gene>
<organism evidence="2 3">
    <name type="scientific">Legionella beliardensis</name>
    <dbReference type="NCBI Taxonomy" id="91822"/>
    <lineage>
        <taxon>Bacteria</taxon>
        <taxon>Pseudomonadati</taxon>
        <taxon>Pseudomonadota</taxon>
        <taxon>Gammaproteobacteria</taxon>
        <taxon>Legionellales</taxon>
        <taxon>Legionellaceae</taxon>
        <taxon>Legionella</taxon>
    </lineage>
</organism>
<feature type="signal peptide" evidence="1">
    <location>
        <begin position="1"/>
        <end position="21"/>
    </location>
</feature>
<evidence type="ECO:0000256" key="1">
    <source>
        <dbReference type="SAM" id="SignalP"/>
    </source>
</evidence>
<keyword evidence="1" id="KW-0732">Signal</keyword>
<reference evidence="2 3" key="1">
    <citation type="submission" date="2018-06" db="EMBL/GenBank/DDBJ databases">
        <authorList>
            <consortium name="Pathogen Informatics"/>
            <person name="Doyle S."/>
        </authorList>
    </citation>
    <scope>NUCLEOTIDE SEQUENCE [LARGE SCALE GENOMIC DNA]</scope>
    <source>
        <strain evidence="2 3">NCTC13315</strain>
    </source>
</reference>
<sequence length="78" mass="8404">MKKFVLASLSTLLLVSCSRYATNGEHIYLQSENGPLPNVPPPLTQANISHFYDLPTPGANLTVSLVPPPTEIKAQTIS</sequence>
<evidence type="ECO:0008006" key="4">
    <source>
        <dbReference type="Google" id="ProtNLM"/>
    </source>
</evidence>
<keyword evidence="3" id="KW-1185">Reference proteome</keyword>
<proteinExistence type="predicted"/>
<protein>
    <recommendedName>
        <fullName evidence="4">Lipoprotein</fullName>
    </recommendedName>
</protein>
<dbReference type="EMBL" id="UGNV01000001">
    <property type="protein sequence ID" value="STX29417.1"/>
    <property type="molecule type" value="Genomic_DNA"/>
</dbReference>
<dbReference type="PROSITE" id="PS51257">
    <property type="entry name" value="PROKAR_LIPOPROTEIN"/>
    <property type="match status" value="1"/>
</dbReference>